<dbReference type="Proteomes" id="UP001412067">
    <property type="component" value="Unassembled WGS sequence"/>
</dbReference>
<proteinExistence type="predicted"/>
<sequence length="343" mass="39401">MEGMPLVEISTLIHATHIIRLFHILLYKHQACENESIVRKAIERKSLVPRLIYLSIQSASTSQKETVERSSTINDTKNDEEFRFLLEKYASSFSLSFDDAVKLTYEISIGQISFKDFGTDMVVDCLNFAVFLNAWNLNFTHPLLPHQDGVNIISWNMLKNLIKICISEQLTCARPVPNSPGSQLPILVQLITESLTWHGLIIQSYIKSMFPSGKKKKKSEPGDRSNFRHLQVVRSSIDWLCDEIQEVHKWLEDEINRPEDSRLDFWLSQLNPERRSVSVLGILDDFAASSHEELGERISGALRLWSSADVMRKIIRSQSSLLSRFQHICDSKLEMLESLKRLV</sequence>
<comment type="caution">
    <text evidence="1">The sequence shown here is derived from an EMBL/GenBank/DDBJ whole genome shotgun (WGS) entry which is preliminary data.</text>
</comment>
<evidence type="ECO:0000313" key="2">
    <source>
        <dbReference type="Proteomes" id="UP001412067"/>
    </source>
</evidence>
<dbReference type="EMBL" id="JBBWWR010000001">
    <property type="protein sequence ID" value="KAK8971547.1"/>
    <property type="molecule type" value="Genomic_DNA"/>
</dbReference>
<organism evidence="1 2">
    <name type="scientific">Platanthera guangdongensis</name>
    <dbReference type="NCBI Taxonomy" id="2320717"/>
    <lineage>
        <taxon>Eukaryota</taxon>
        <taxon>Viridiplantae</taxon>
        <taxon>Streptophyta</taxon>
        <taxon>Embryophyta</taxon>
        <taxon>Tracheophyta</taxon>
        <taxon>Spermatophyta</taxon>
        <taxon>Magnoliopsida</taxon>
        <taxon>Liliopsida</taxon>
        <taxon>Asparagales</taxon>
        <taxon>Orchidaceae</taxon>
        <taxon>Orchidoideae</taxon>
        <taxon>Orchideae</taxon>
        <taxon>Orchidinae</taxon>
        <taxon>Platanthera</taxon>
    </lineage>
</organism>
<protein>
    <submittedName>
        <fullName evidence="1">Uncharacterized protein</fullName>
    </submittedName>
</protein>
<keyword evidence="2" id="KW-1185">Reference proteome</keyword>
<gene>
    <name evidence="1" type="ORF">KSP40_PGU017851</name>
</gene>
<name>A0ABR2N5W4_9ASPA</name>
<accession>A0ABR2N5W4</accession>
<evidence type="ECO:0000313" key="1">
    <source>
        <dbReference type="EMBL" id="KAK8971547.1"/>
    </source>
</evidence>
<reference evidence="1 2" key="1">
    <citation type="journal article" date="2022" name="Nat. Plants">
        <title>Genomes of leafy and leafless Platanthera orchids illuminate the evolution of mycoheterotrophy.</title>
        <authorList>
            <person name="Li M.H."/>
            <person name="Liu K.W."/>
            <person name="Li Z."/>
            <person name="Lu H.C."/>
            <person name="Ye Q.L."/>
            <person name="Zhang D."/>
            <person name="Wang J.Y."/>
            <person name="Li Y.F."/>
            <person name="Zhong Z.M."/>
            <person name="Liu X."/>
            <person name="Yu X."/>
            <person name="Liu D.K."/>
            <person name="Tu X.D."/>
            <person name="Liu B."/>
            <person name="Hao Y."/>
            <person name="Liao X.Y."/>
            <person name="Jiang Y.T."/>
            <person name="Sun W.H."/>
            <person name="Chen J."/>
            <person name="Chen Y.Q."/>
            <person name="Ai Y."/>
            <person name="Zhai J.W."/>
            <person name="Wu S.S."/>
            <person name="Zhou Z."/>
            <person name="Hsiao Y.Y."/>
            <person name="Wu W.L."/>
            <person name="Chen Y.Y."/>
            <person name="Lin Y.F."/>
            <person name="Hsu J.L."/>
            <person name="Li C.Y."/>
            <person name="Wang Z.W."/>
            <person name="Zhao X."/>
            <person name="Zhong W.Y."/>
            <person name="Ma X.K."/>
            <person name="Ma L."/>
            <person name="Huang J."/>
            <person name="Chen G.Z."/>
            <person name="Huang M.Z."/>
            <person name="Huang L."/>
            <person name="Peng D.H."/>
            <person name="Luo Y.B."/>
            <person name="Zou S.Q."/>
            <person name="Chen S.P."/>
            <person name="Lan S."/>
            <person name="Tsai W.C."/>
            <person name="Van de Peer Y."/>
            <person name="Liu Z.J."/>
        </authorList>
    </citation>
    <scope>NUCLEOTIDE SEQUENCE [LARGE SCALE GENOMIC DNA]</scope>
    <source>
        <strain evidence="1">Lor288</strain>
    </source>
</reference>